<dbReference type="EMBL" id="EF536069">
    <property type="protein sequence ID" value="ABQ86089.1"/>
    <property type="molecule type" value="Genomic_DNA"/>
</dbReference>
<evidence type="ECO:0008006" key="3">
    <source>
        <dbReference type="Google" id="ProtNLM"/>
    </source>
</evidence>
<organism evidence="1 2">
    <name type="scientific">Mycobacterium phage Tweety</name>
    <dbReference type="NCBI Taxonomy" id="439809"/>
    <lineage>
        <taxon>Viruses</taxon>
        <taxon>Duplodnaviria</taxon>
        <taxon>Heunggongvirae</taxon>
        <taxon>Uroviricota</taxon>
        <taxon>Caudoviricetes</taxon>
        <taxon>Gracegardnervirinae</taxon>
        <taxon>Cheoctovirus</taxon>
        <taxon>Cheoctovirus tweety</taxon>
        <taxon>Mycobacterium virus Tweety</taxon>
    </lineage>
</organism>
<reference evidence="1 2" key="1">
    <citation type="journal article" date="2007" name="Microbiology">
        <title>Comparative genomic analysis of mycobacteriophage Tweety: evolutionary insights and construction of compatible site-specific integration vectors for mycobacteria.</title>
        <authorList>
            <person name="Pham T.T."/>
            <person name="Jacobs-Sera D."/>
            <person name="Pedulla M.L."/>
            <person name="Hendrix R.W."/>
            <person name="Hatfull G.F."/>
        </authorList>
    </citation>
    <scope>NUCLEOTIDE SEQUENCE</scope>
</reference>
<gene>
    <name evidence="1" type="primary">20</name>
    <name evidence="1" type="ORF">PBI_TWEETY_20</name>
</gene>
<keyword evidence="2" id="KW-1185">Reference proteome</keyword>
<dbReference type="Proteomes" id="UP000001995">
    <property type="component" value="Segment"/>
</dbReference>
<dbReference type="RefSeq" id="YP_001469253.1">
    <property type="nucleotide sequence ID" value="NC_009820.1"/>
</dbReference>
<name>A5YJY8_9CAUD</name>
<proteinExistence type="predicted"/>
<evidence type="ECO:0000313" key="1">
    <source>
        <dbReference type="EMBL" id="ABQ86089.1"/>
    </source>
</evidence>
<dbReference type="GeneID" id="5758647"/>
<sequence length="82" mass="8836">MSVAVGWWAESHVSFGVTITPEVGFRYGGPKQEFGVTLTPEIGMSAVAHNRASFGLSVPVSLGMGRPATARRRSVWCSRRIS</sequence>
<accession>A5YJY8</accession>
<dbReference type="KEGG" id="vg:5758647"/>
<evidence type="ECO:0000313" key="2">
    <source>
        <dbReference type="Proteomes" id="UP000001995"/>
    </source>
</evidence>
<protein>
    <recommendedName>
        <fullName evidence="3">Minor tail protein</fullName>
    </recommendedName>
</protein>